<dbReference type="KEGG" id="shun:DWB77_05186"/>
<dbReference type="PANTHER" id="PTHR12215:SF10">
    <property type="entry name" value="L-AMINOADIPATE-SEMIALDEHYDE DEHYDROGENASE-PHOSPHOPANTETHEINYL TRANSFERASE"/>
    <property type="match status" value="1"/>
</dbReference>
<protein>
    <recommendedName>
        <fullName evidence="3">4'-phosphopantetheinyl transferase domain-containing protein</fullName>
    </recommendedName>
</protein>
<dbReference type="EMBL" id="CP032698">
    <property type="protein sequence ID" value="AYG82994.1"/>
    <property type="molecule type" value="Genomic_DNA"/>
</dbReference>
<dbReference type="GO" id="GO:0008897">
    <property type="term" value="F:holo-[acyl-carrier-protein] synthase activity"/>
    <property type="evidence" value="ECO:0007669"/>
    <property type="project" value="InterPro"/>
</dbReference>
<gene>
    <name evidence="4" type="ORF">DWB77_05186</name>
</gene>
<name>A0A387HHQ9_9ACTN</name>
<dbReference type="GO" id="GO:0019878">
    <property type="term" value="P:lysine biosynthetic process via aminoadipic acid"/>
    <property type="evidence" value="ECO:0007669"/>
    <property type="project" value="TreeGrafter"/>
</dbReference>
<evidence type="ECO:0000256" key="1">
    <source>
        <dbReference type="ARBA" id="ARBA00010990"/>
    </source>
</evidence>
<accession>A0A387HHQ9</accession>
<keyword evidence="5" id="KW-1185">Reference proteome</keyword>
<dbReference type="InterPro" id="IPR008278">
    <property type="entry name" value="4-PPantetheinyl_Trfase_dom"/>
</dbReference>
<evidence type="ECO:0000259" key="3">
    <source>
        <dbReference type="Pfam" id="PF01648"/>
    </source>
</evidence>
<feature type="domain" description="4'-phosphopantetheinyl transferase" evidence="3">
    <location>
        <begin position="138"/>
        <end position="242"/>
    </location>
</feature>
<dbReference type="RefSeq" id="WP_120723513.1">
    <property type="nucleotide sequence ID" value="NZ_CP032698.1"/>
</dbReference>
<dbReference type="PANTHER" id="PTHR12215">
    <property type="entry name" value="PHOSPHOPANTETHEINE TRANSFERASE"/>
    <property type="match status" value="1"/>
</dbReference>
<dbReference type="InterPro" id="IPR037143">
    <property type="entry name" value="4-PPantetheinyl_Trfase_dom_sf"/>
</dbReference>
<dbReference type="OrthoDB" id="190168at2"/>
<dbReference type="Gene3D" id="3.90.470.20">
    <property type="entry name" value="4'-phosphopantetheinyl transferase domain"/>
    <property type="match status" value="2"/>
</dbReference>
<dbReference type="SUPFAM" id="SSF56214">
    <property type="entry name" value="4'-phosphopantetheinyl transferase"/>
    <property type="match status" value="2"/>
</dbReference>
<evidence type="ECO:0000313" key="5">
    <source>
        <dbReference type="Proteomes" id="UP000271554"/>
    </source>
</evidence>
<keyword evidence="2" id="KW-0808">Transferase</keyword>
<organism evidence="4 5">
    <name type="scientific">Streptomyces hundungensis</name>
    <dbReference type="NCBI Taxonomy" id="1077946"/>
    <lineage>
        <taxon>Bacteria</taxon>
        <taxon>Bacillati</taxon>
        <taxon>Actinomycetota</taxon>
        <taxon>Actinomycetes</taxon>
        <taxon>Kitasatosporales</taxon>
        <taxon>Streptomycetaceae</taxon>
        <taxon>Streptomyces</taxon>
    </lineage>
</organism>
<dbReference type="InterPro" id="IPR050559">
    <property type="entry name" value="P-Pant_transferase_sf"/>
</dbReference>
<evidence type="ECO:0000256" key="2">
    <source>
        <dbReference type="ARBA" id="ARBA00022679"/>
    </source>
</evidence>
<dbReference type="AlphaFoldDB" id="A0A387HHQ9"/>
<comment type="similarity">
    <text evidence="1">Belongs to the P-Pant transferase superfamily. Gsp/Sfp/HetI/AcpT family.</text>
</comment>
<evidence type="ECO:0000313" key="4">
    <source>
        <dbReference type="EMBL" id="AYG82994.1"/>
    </source>
</evidence>
<sequence>MSPLARTGIAEPLLMPGPDSPWSRVRQSMAWHGHVVVHANWRDWLPAAIADPQLRPLLGARDWQRLNNLADPEARDRFAASRLLVKYTAGAALQTPPETVELASKAGGRPYLRGCDQIEVSLSHTRDLLVVGLNRRGRVGVDTELADRRIQYSAVQRHLCTPAERRWLGTLDEAEQQRSLVRTWTLKEAYTKALGQGMRMGFTQFGFDAEATTLLTPQGEPASHGEWAFATFELDGGYLVGVACHDAGLRDDGDTAVSTMLDEGFLGEVVDLVGRVPH</sequence>
<proteinExistence type="inferred from homology"/>
<reference evidence="4 5" key="1">
    <citation type="submission" date="2018-10" db="EMBL/GenBank/DDBJ databases">
        <title>Relationship between Morphology and Antimicrobial Activity in Streptomyces.</title>
        <authorList>
            <person name="Kang H.J."/>
            <person name="Kim S.B."/>
        </authorList>
    </citation>
    <scope>NUCLEOTIDE SEQUENCE [LARGE SCALE GENOMIC DNA]</scope>
    <source>
        <strain evidence="4 5">BH38</strain>
    </source>
</reference>
<dbReference type="GO" id="GO:0005829">
    <property type="term" value="C:cytosol"/>
    <property type="evidence" value="ECO:0007669"/>
    <property type="project" value="TreeGrafter"/>
</dbReference>
<dbReference type="Pfam" id="PF01648">
    <property type="entry name" value="ACPS"/>
    <property type="match status" value="1"/>
</dbReference>
<dbReference type="GO" id="GO:0000287">
    <property type="term" value="F:magnesium ion binding"/>
    <property type="evidence" value="ECO:0007669"/>
    <property type="project" value="InterPro"/>
</dbReference>
<dbReference type="Proteomes" id="UP000271554">
    <property type="component" value="Chromosome"/>
</dbReference>